<keyword evidence="1" id="KW-1133">Transmembrane helix</keyword>
<reference evidence="2 3" key="1">
    <citation type="submission" date="2020-08" db="EMBL/GenBank/DDBJ databases">
        <title>Sequencing the genomes of 1000 actinobacteria strains.</title>
        <authorList>
            <person name="Klenk H.-P."/>
        </authorList>
    </citation>
    <scope>NUCLEOTIDE SEQUENCE [LARGE SCALE GENOMIC DNA]</scope>
    <source>
        <strain evidence="2 3">DSM 43851</strain>
    </source>
</reference>
<dbReference type="AlphaFoldDB" id="A0A7W9NJ09"/>
<proteinExistence type="predicted"/>
<evidence type="ECO:0000313" key="2">
    <source>
        <dbReference type="EMBL" id="MBB5893871.1"/>
    </source>
</evidence>
<feature type="transmembrane region" description="Helical" evidence="1">
    <location>
        <begin position="21"/>
        <end position="43"/>
    </location>
</feature>
<keyword evidence="1" id="KW-0812">Transmembrane</keyword>
<sequence>MAAPRLVSTSTRRPPGFLEWLQDWVIGAGLVGVVDGVLGVLGLGGLLSALLGDPALRAASVVAALFGLLGLFVLLAVHRGESRRRSAQDRRLRLKYQDVLEERFGYAANVRSWWHDVTVRRNGDTFEKITMTLVADSDLLHYVSIWSGAGSDWPERLRRKVHVDVRTPENGFEGGTRPEVTIDWESRGRLVATVHFAEPVARGDAVSLIVTIMWPGKAGQLMRGQPDTFVRTFTGDAVPELVYRVRLPYPARCDVIGLRHDLNDYTLAKEIDDEGRSVFTLDARGVPVGRPVGMCVDLA</sequence>
<evidence type="ECO:0000256" key="1">
    <source>
        <dbReference type="SAM" id="Phobius"/>
    </source>
</evidence>
<evidence type="ECO:0000313" key="3">
    <source>
        <dbReference type="Proteomes" id="UP000585638"/>
    </source>
</evidence>
<comment type="caution">
    <text evidence="2">The sequence shown here is derived from an EMBL/GenBank/DDBJ whole genome shotgun (WGS) entry which is preliminary data.</text>
</comment>
<dbReference type="Proteomes" id="UP000585638">
    <property type="component" value="Unassembled WGS sequence"/>
</dbReference>
<protein>
    <submittedName>
        <fullName evidence="2">Uncharacterized protein</fullName>
    </submittedName>
</protein>
<accession>A0A7W9NJ09</accession>
<feature type="transmembrane region" description="Helical" evidence="1">
    <location>
        <begin position="55"/>
        <end position="77"/>
    </location>
</feature>
<name>A0A7W9NJ09_9PSEU</name>
<keyword evidence="3" id="KW-1185">Reference proteome</keyword>
<dbReference type="EMBL" id="JACHIR010000001">
    <property type="protein sequence ID" value="MBB5893871.1"/>
    <property type="molecule type" value="Genomic_DNA"/>
</dbReference>
<organism evidence="2 3">
    <name type="scientific">Kutzneria kofuensis</name>
    <dbReference type="NCBI Taxonomy" id="103725"/>
    <lineage>
        <taxon>Bacteria</taxon>
        <taxon>Bacillati</taxon>
        <taxon>Actinomycetota</taxon>
        <taxon>Actinomycetes</taxon>
        <taxon>Pseudonocardiales</taxon>
        <taxon>Pseudonocardiaceae</taxon>
        <taxon>Kutzneria</taxon>
    </lineage>
</organism>
<gene>
    <name evidence="2" type="ORF">BJ998_005067</name>
</gene>
<keyword evidence="1" id="KW-0472">Membrane</keyword>
<dbReference type="RefSeq" id="WP_184865436.1">
    <property type="nucleotide sequence ID" value="NZ_BAAAWY010000014.1"/>
</dbReference>